<dbReference type="SMART" id="SM00175">
    <property type="entry name" value="RAB"/>
    <property type="match status" value="1"/>
</dbReference>
<evidence type="ECO:0000256" key="11">
    <source>
        <dbReference type="SAM" id="MobiDB-lite"/>
    </source>
</evidence>
<dbReference type="InterPro" id="IPR001806">
    <property type="entry name" value="Small_GTPase"/>
</dbReference>
<evidence type="ECO:0000256" key="7">
    <source>
        <dbReference type="ARBA" id="ARBA00023043"/>
    </source>
</evidence>
<evidence type="ECO:0000256" key="5">
    <source>
        <dbReference type="ARBA" id="ARBA00022771"/>
    </source>
</evidence>
<dbReference type="Gene3D" id="1.25.40.20">
    <property type="entry name" value="Ankyrin repeat-containing domain"/>
    <property type="match status" value="1"/>
</dbReference>
<dbReference type="InterPro" id="IPR027417">
    <property type="entry name" value="P-loop_NTPase"/>
</dbReference>
<keyword evidence="4" id="KW-0547">Nucleotide-binding</keyword>
<dbReference type="CDD" id="cd08836">
    <property type="entry name" value="ArfGap_AGAP"/>
    <property type="match status" value="1"/>
</dbReference>
<dbReference type="SMART" id="SM00173">
    <property type="entry name" value="RAS"/>
    <property type="match status" value="1"/>
</dbReference>
<dbReference type="SUPFAM" id="SSF52540">
    <property type="entry name" value="P-loop containing nucleoside triphosphate hydrolases"/>
    <property type="match status" value="1"/>
</dbReference>
<evidence type="ECO:0000256" key="9">
    <source>
        <dbReference type="PROSITE-ProRule" id="PRU00288"/>
    </source>
</evidence>
<feature type="coiled-coil region" evidence="10">
    <location>
        <begin position="13"/>
        <end position="40"/>
    </location>
</feature>
<feature type="domain" description="PH" evidence="12">
    <location>
        <begin position="320"/>
        <end position="524"/>
    </location>
</feature>
<feature type="region of interest" description="Disordered" evidence="11">
    <location>
        <begin position="240"/>
        <end position="270"/>
    </location>
</feature>
<evidence type="ECO:0000256" key="8">
    <source>
        <dbReference type="PROSITE-ProRule" id="PRU00023"/>
    </source>
</evidence>
<organism evidence="14 15">
    <name type="scientific">Seriola lalandi dorsalis</name>
    <dbReference type="NCBI Taxonomy" id="1841481"/>
    <lineage>
        <taxon>Eukaryota</taxon>
        <taxon>Metazoa</taxon>
        <taxon>Chordata</taxon>
        <taxon>Craniata</taxon>
        <taxon>Vertebrata</taxon>
        <taxon>Euteleostomi</taxon>
        <taxon>Actinopterygii</taxon>
        <taxon>Neopterygii</taxon>
        <taxon>Teleostei</taxon>
        <taxon>Neoteleostei</taxon>
        <taxon>Acanthomorphata</taxon>
        <taxon>Carangaria</taxon>
        <taxon>Carangiformes</taxon>
        <taxon>Carangidae</taxon>
        <taxon>Seriola</taxon>
    </lineage>
</organism>
<evidence type="ECO:0000259" key="13">
    <source>
        <dbReference type="PROSITE" id="PS50115"/>
    </source>
</evidence>
<feature type="region of interest" description="Disordered" evidence="11">
    <location>
        <begin position="384"/>
        <end position="485"/>
    </location>
</feature>
<dbReference type="FunFam" id="3.40.50.300:FF:000545">
    <property type="entry name" value="arf-GAP with GTPase, ANK repeat and PH domain-containing protein 2"/>
    <property type="match status" value="1"/>
</dbReference>
<dbReference type="InterPro" id="IPR051282">
    <property type="entry name" value="Arf-GAP_GTPase_ANK_PH"/>
</dbReference>
<evidence type="ECO:0000259" key="12">
    <source>
        <dbReference type="PROSITE" id="PS50003"/>
    </source>
</evidence>
<accession>A0A3B4WHK0</accession>
<keyword evidence="6" id="KW-0862">Zinc</keyword>
<dbReference type="Gene3D" id="3.40.50.300">
    <property type="entry name" value="P-loop containing nucleotide triphosphate hydrolases"/>
    <property type="match status" value="1"/>
</dbReference>
<evidence type="ECO:0000256" key="10">
    <source>
        <dbReference type="SAM" id="Coils"/>
    </source>
</evidence>
<sequence>MNSNSKSVNSVAIKAEIKRHESLQSAINRLSKQFERVADQQLRSGLKVYLHSIQVNIANSQEWTLSRSIPELRLGILGSLKSGKSALVNKYITGSYAALEKADGGRYKKEVLVDGQSHLLLIREEAGSPDAQFCSWVDAVILVFSLENEASFKELYQLYSQLSAFRTDIPVIVVGTQDKISSTNPRVIEDQRARQLCIDVRHSLFYETCATYGFNVDRVFSEAAQKIVAQKKQAALQACKSLPNSPSHSGGSTPGSASLPGQASNGPSSGYAYSLPSTPVVGHRELRLTQGEGGGSVNSRALKGIPRRPSLFKVSCCKPLVSHTFYILWKRSGSSLNKEWKKKYVTLSNNGTLSYHSSSSDYAQNIHGKEIDLLRVTVKVPGKRPPRAVAPVGPSPAPHGSVAGVNGLSKDPTAADSTSTGGERGLQRCPSSLSTKAQSVDALEGAASHFAGKDPGQSSPMSDRKKNRRKKSMNQKGDAAVGQAEEEENADFIIVSFTGQTWHFDAQSQEERDSWVSAIESQILASLQSCESGRNKARRSSQSEAVALQAIRNAKGNGLCVDCEAPNPTWASLNLGALICIECSGIHRNLGTHLSRVRSLDLDDWPGELTQVLAAIGNHMANSIWESCTQGRTKPTPNATREERESWIRAKYEQRAFVAPLRPASGTQLPEDTMPVWLLSAVTERDLPKLLLLLAHSTKELINAQLAGSTLPPRTALHAACQLGDVVMTQLLVWYGIDVKAKDNLGQTAMMMARKNGSKGCIDILHQHGCPNEMSPTTATPILSRRSSTASLGRTSSRKRVS</sequence>
<feature type="compositionally biased region" description="Low complexity" evidence="11">
    <location>
        <begin position="240"/>
        <end position="258"/>
    </location>
</feature>
<dbReference type="PROSITE" id="PS51419">
    <property type="entry name" value="RAB"/>
    <property type="match status" value="1"/>
</dbReference>
<comment type="similarity">
    <text evidence="1">Belongs to the centaurin gamma-like family.</text>
</comment>
<dbReference type="Pfam" id="PF00071">
    <property type="entry name" value="Ras"/>
    <property type="match status" value="1"/>
</dbReference>
<dbReference type="InterPro" id="IPR001849">
    <property type="entry name" value="PH_domain"/>
</dbReference>
<dbReference type="Pfam" id="PF12796">
    <property type="entry name" value="Ank_2"/>
    <property type="match status" value="1"/>
</dbReference>
<evidence type="ECO:0000313" key="15">
    <source>
        <dbReference type="Proteomes" id="UP000261360"/>
    </source>
</evidence>
<evidence type="ECO:0000256" key="6">
    <source>
        <dbReference type="ARBA" id="ARBA00022833"/>
    </source>
</evidence>
<feature type="compositionally biased region" description="Polar residues" evidence="11">
    <location>
        <begin position="259"/>
        <end position="268"/>
    </location>
</feature>
<dbReference type="GeneTree" id="ENSGT00940000158956"/>
<feature type="domain" description="Arf-GAP" evidence="13">
    <location>
        <begin position="545"/>
        <end position="665"/>
    </location>
</feature>
<evidence type="ECO:0000256" key="2">
    <source>
        <dbReference type="ARBA" id="ARBA00022468"/>
    </source>
</evidence>
<dbReference type="Gene3D" id="2.30.29.30">
    <property type="entry name" value="Pleckstrin-homology domain (PH domain)/Phosphotyrosine-binding domain (PTB)"/>
    <property type="match status" value="2"/>
</dbReference>
<proteinExistence type="inferred from homology"/>
<dbReference type="Ensembl" id="ENSSLDT00000004179.1">
    <property type="protein sequence ID" value="ENSSLDP00000004044.1"/>
    <property type="gene ID" value="ENSSLDG00000003178.1"/>
</dbReference>
<dbReference type="SMART" id="SM00105">
    <property type="entry name" value="ArfGap"/>
    <property type="match status" value="1"/>
</dbReference>
<dbReference type="InterPro" id="IPR037278">
    <property type="entry name" value="ARFGAP/RecO"/>
</dbReference>
<dbReference type="GO" id="GO:0005634">
    <property type="term" value="C:nucleus"/>
    <property type="evidence" value="ECO:0007669"/>
    <property type="project" value="TreeGrafter"/>
</dbReference>
<keyword evidence="7 8" id="KW-0040">ANK repeat</keyword>
<dbReference type="PROSITE" id="PS51421">
    <property type="entry name" value="RAS"/>
    <property type="match status" value="1"/>
</dbReference>
<reference evidence="14" key="2">
    <citation type="submission" date="2025-09" db="UniProtKB">
        <authorList>
            <consortium name="Ensembl"/>
        </authorList>
    </citation>
    <scope>IDENTIFICATION</scope>
</reference>
<evidence type="ECO:0000256" key="1">
    <source>
        <dbReference type="ARBA" id="ARBA00005430"/>
    </source>
</evidence>
<dbReference type="STRING" id="1841481.ENSSLDP00000004044"/>
<dbReference type="GO" id="GO:0003924">
    <property type="term" value="F:GTPase activity"/>
    <property type="evidence" value="ECO:0007669"/>
    <property type="project" value="InterPro"/>
</dbReference>
<evidence type="ECO:0000313" key="14">
    <source>
        <dbReference type="Ensembl" id="ENSSLDP00000004044.1"/>
    </source>
</evidence>
<dbReference type="PROSITE" id="PS50003">
    <property type="entry name" value="PH_DOMAIN"/>
    <property type="match status" value="1"/>
</dbReference>
<protein>
    <submittedName>
        <fullName evidence="14">ArfGAP with GTPase domain, ankyrin repeat and PH domain 2</fullName>
    </submittedName>
</protein>
<feature type="repeat" description="ANK" evidence="8">
    <location>
        <begin position="712"/>
        <end position="744"/>
    </location>
</feature>
<keyword evidence="3" id="KW-0479">Metal-binding</keyword>
<dbReference type="PANTHER" id="PTHR45819">
    <property type="entry name" value="CENTAURIN-GAMMA-1A"/>
    <property type="match status" value="1"/>
</dbReference>
<name>A0A3B4WHK0_SERLL</name>
<dbReference type="InterPro" id="IPR001164">
    <property type="entry name" value="ArfGAP_dom"/>
</dbReference>
<dbReference type="PROSITE" id="PS50297">
    <property type="entry name" value="ANK_REP_REGION"/>
    <property type="match status" value="1"/>
</dbReference>
<keyword evidence="10" id="KW-0175">Coiled coil</keyword>
<dbReference type="GO" id="GO:0008270">
    <property type="term" value="F:zinc ion binding"/>
    <property type="evidence" value="ECO:0007669"/>
    <property type="project" value="UniProtKB-KW"/>
</dbReference>
<dbReference type="SUPFAM" id="SSF48403">
    <property type="entry name" value="Ankyrin repeat"/>
    <property type="match status" value="1"/>
</dbReference>
<dbReference type="GO" id="GO:0005096">
    <property type="term" value="F:GTPase activator activity"/>
    <property type="evidence" value="ECO:0007669"/>
    <property type="project" value="UniProtKB-KW"/>
</dbReference>
<dbReference type="AlphaFoldDB" id="A0A3B4WHK0"/>
<dbReference type="FunFam" id="1.25.40.20:FF:000298">
    <property type="entry name" value="ArfGAP with GTPase domain, ankyrin repeat and PH domain 2"/>
    <property type="match status" value="1"/>
</dbReference>
<dbReference type="PRINTS" id="PR00405">
    <property type="entry name" value="REVINTRACTNG"/>
</dbReference>
<dbReference type="Gene3D" id="1.10.220.150">
    <property type="entry name" value="Arf GTPase activating protein"/>
    <property type="match status" value="1"/>
</dbReference>
<dbReference type="Pfam" id="PF01412">
    <property type="entry name" value="ArfGap"/>
    <property type="match status" value="1"/>
</dbReference>
<evidence type="ECO:0000256" key="3">
    <source>
        <dbReference type="ARBA" id="ARBA00022723"/>
    </source>
</evidence>
<dbReference type="SUPFAM" id="SSF57863">
    <property type="entry name" value="ArfGap/RecO-like zinc finger"/>
    <property type="match status" value="1"/>
</dbReference>
<dbReference type="InterPro" id="IPR002110">
    <property type="entry name" value="Ankyrin_rpt"/>
</dbReference>
<feature type="compositionally biased region" description="Polar residues" evidence="11">
    <location>
        <begin position="429"/>
        <end position="438"/>
    </location>
</feature>
<evidence type="ECO:0000256" key="4">
    <source>
        <dbReference type="ARBA" id="ARBA00022741"/>
    </source>
</evidence>
<dbReference type="PROSITE" id="PS50115">
    <property type="entry name" value="ARFGAP"/>
    <property type="match status" value="1"/>
</dbReference>
<dbReference type="GO" id="GO:0043524">
    <property type="term" value="P:negative regulation of neuron apoptotic process"/>
    <property type="evidence" value="ECO:0007669"/>
    <property type="project" value="TreeGrafter"/>
</dbReference>
<keyword evidence="2" id="KW-0343">GTPase activation</keyword>
<dbReference type="GO" id="GO:0005525">
    <property type="term" value="F:GTP binding"/>
    <property type="evidence" value="ECO:0007669"/>
    <property type="project" value="InterPro"/>
</dbReference>
<dbReference type="SUPFAM" id="SSF50729">
    <property type="entry name" value="PH domain-like"/>
    <property type="match status" value="1"/>
</dbReference>
<dbReference type="PROSITE" id="PS50088">
    <property type="entry name" value="ANK_REPEAT"/>
    <property type="match status" value="1"/>
</dbReference>
<dbReference type="FunFam" id="1.10.220.150:FF:000001">
    <property type="entry name" value="Arf-GAP with GTPase, ANK repeat and PH domain-containing protein 1"/>
    <property type="match status" value="1"/>
</dbReference>
<reference evidence="14" key="1">
    <citation type="submission" date="2025-08" db="UniProtKB">
        <authorList>
            <consortium name="Ensembl"/>
        </authorList>
    </citation>
    <scope>IDENTIFICATION</scope>
</reference>
<dbReference type="PANTHER" id="PTHR45819:SF3">
    <property type="entry name" value="ARF-GAP WITH GTPASE, ANK REPEAT AND PH DOMAIN-CONTAINING PROTEIN 2"/>
    <property type="match status" value="1"/>
</dbReference>
<keyword evidence="5 9" id="KW-0863">Zinc-finger</keyword>
<dbReference type="SMART" id="SM00174">
    <property type="entry name" value="RHO"/>
    <property type="match status" value="1"/>
</dbReference>
<dbReference type="CDD" id="cd04103">
    <property type="entry name" value="Centaurin_gamma"/>
    <property type="match status" value="1"/>
</dbReference>
<feature type="compositionally biased region" description="Polar residues" evidence="11">
    <location>
        <begin position="774"/>
        <end position="795"/>
    </location>
</feature>
<keyword evidence="15" id="KW-1185">Reference proteome</keyword>
<dbReference type="InterPro" id="IPR036770">
    <property type="entry name" value="Ankyrin_rpt-contain_sf"/>
</dbReference>
<feature type="region of interest" description="Disordered" evidence="11">
    <location>
        <begin position="774"/>
        <end position="802"/>
    </location>
</feature>
<dbReference type="Proteomes" id="UP000261360">
    <property type="component" value="Unplaced"/>
</dbReference>
<dbReference type="SMART" id="SM00233">
    <property type="entry name" value="PH"/>
    <property type="match status" value="1"/>
</dbReference>
<dbReference type="InterPro" id="IPR011993">
    <property type="entry name" value="PH-like_dom_sf"/>
</dbReference>
<dbReference type="InterPro" id="IPR038508">
    <property type="entry name" value="ArfGAP_dom_sf"/>
</dbReference>